<proteinExistence type="predicted"/>
<dbReference type="EMBL" id="JRXE01000023">
    <property type="protein sequence ID" value="KOC88580.1"/>
    <property type="molecule type" value="Genomic_DNA"/>
</dbReference>
<organism evidence="2 4">
    <name type="scientific">Winslowiella iniecta</name>
    <dbReference type="NCBI Taxonomy" id="1560201"/>
    <lineage>
        <taxon>Bacteria</taxon>
        <taxon>Pseudomonadati</taxon>
        <taxon>Pseudomonadota</taxon>
        <taxon>Gammaproteobacteria</taxon>
        <taxon>Enterobacterales</taxon>
        <taxon>Erwiniaceae</taxon>
        <taxon>Winslowiella</taxon>
    </lineage>
</organism>
<evidence type="ECO:0000313" key="4">
    <source>
        <dbReference type="Proteomes" id="UP000037088"/>
    </source>
</evidence>
<dbReference type="PATRIC" id="fig|1560201.3.peg.3356"/>
<dbReference type="EMBL" id="JRXF01000056">
    <property type="protein sequence ID" value="KOC87877.1"/>
    <property type="molecule type" value="Genomic_DNA"/>
</dbReference>
<evidence type="ECO:0000313" key="1">
    <source>
        <dbReference type="EMBL" id="KOC87877.1"/>
    </source>
</evidence>
<name>A0A0L7SZU5_9GAMM</name>
<evidence type="ECO:0000313" key="3">
    <source>
        <dbReference type="Proteomes" id="UP000036851"/>
    </source>
</evidence>
<dbReference type="AlphaFoldDB" id="A0A0L7SZU5"/>
<dbReference type="Proteomes" id="UP000036851">
    <property type="component" value="Unassembled WGS sequence"/>
</dbReference>
<sequence length="498" mass="54818">MRFTSGVGLESELNPMLQNGDLKLKANASFVLGEAKAEAAFHFPDKVGREIKFPLRAEVAADKAFCAKNKCEVTPNGTLGSVGFIKLKLTIEASGSIGASLAVEAGISLDTGKDMGESYGIRGSRAKLKLNQLPGVSSSDISVEIPDAKAGGELAAFAGVEVGGNIAGALQWKPPELSELNEGKSDDDKDFRSFAEIKPEFKFQAGAGGGGTFYVTFVSGRFRIYCKAGLCWGVGAKGSIGFEVSTNTIYDFFEFFIYLLRNIDYQKALSVMAVDAYKTFCTIPLIAISKGVDLGKVIVSDAESAYFQLYDSLCEENKRVRLMVKINQSPEVLKYTPPESKGAVIYMLMDNSGWDYVDPRNQNYNVLSDKLSQRINVLKFGPVKLRKQAIFNSLRWVQSKSDYRNVMQHISARPADDTIKSDWKGNEKKVIEFLSEGEVYQLGELSTQYGKKLAKLYNDLPDGHEVSPDDELREIPSSLMDEYLAIINEQEDENNRIA</sequence>
<dbReference type="Proteomes" id="UP000037088">
    <property type="component" value="Unassembled WGS sequence"/>
</dbReference>
<evidence type="ECO:0000313" key="2">
    <source>
        <dbReference type="EMBL" id="KOC88580.1"/>
    </source>
</evidence>
<accession>A0A0L7SZU5</accession>
<comment type="caution">
    <text evidence="2">The sequence shown here is derived from an EMBL/GenBank/DDBJ whole genome shotgun (WGS) entry which is preliminary data.</text>
</comment>
<protein>
    <submittedName>
        <fullName evidence="2">Uncharacterized protein</fullName>
    </submittedName>
</protein>
<gene>
    <name evidence="2" type="ORF">NG42_15845</name>
    <name evidence="1" type="ORF">NG43_21025</name>
</gene>
<keyword evidence="4" id="KW-1185">Reference proteome</keyword>
<reference evidence="3 4" key="1">
    <citation type="journal article" date="2015" name="Int. J. Syst. Evol. Microbiol.">
        <title>Erwinia iniecta sp. nov., isolated from Russian wheat aphids (Diuraphis noxia).</title>
        <authorList>
            <person name="Campillo T."/>
            <person name="Luna E."/>
            <person name="Portier P."/>
            <person name="Fischer-Le Saux M."/>
            <person name="Lapitan N."/>
            <person name="Tisserat N.A."/>
            <person name="Leach J.E."/>
        </authorList>
    </citation>
    <scope>NUCLEOTIDE SEQUENCE [LARGE SCALE GENOMIC DNA]</scope>
    <source>
        <strain evidence="2 4">B120</strain>
        <strain evidence="1 3">B149</strain>
    </source>
</reference>